<evidence type="ECO:0000313" key="8">
    <source>
        <dbReference type="EMBL" id="GAA4456046.1"/>
    </source>
</evidence>
<keyword evidence="4 5" id="KW-0812">Transmembrane</keyword>
<feature type="domain" description="CBS" evidence="6">
    <location>
        <begin position="271"/>
        <end position="330"/>
    </location>
</feature>
<dbReference type="InterPro" id="IPR046342">
    <property type="entry name" value="CBS_dom_sf"/>
</dbReference>
<dbReference type="SUPFAM" id="SSF56176">
    <property type="entry name" value="FAD-binding/transporter-associated domain-like"/>
    <property type="match status" value="1"/>
</dbReference>
<keyword evidence="9" id="KW-1185">Reference proteome</keyword>
<keyword evidence="2 3" id="KW-0129">CBS domain</keyword>
<dbReference type="InterPro" id="IPR005170">
    <property type="entry name" value="Transptr-assoc_dom"/>
</dbReference>
<evidence type="ECO:0000256" key="5">
    <source>
        <dbReference type="SAM" id="Phobius"/>
    </source>
</evidence>
<accession>A0ABP8MWL6</accession>
<dbReference type="SMART" id="SM01091">
    <property type="entry name" value="CorC_HlyC"/>
    <property type="match status" value="1"/>
</dbReference>
<dbReference type="InterPro" id="IPR002550">
    <property type="entry name" value="CNNM"/>
</dbReference>
<feature type="transmembrane region" description="Helical" evidence="5">
    <location>
        <begin position="96"/>
        <end position="117"/>
    </location>
</feature>
<dbReference type="PANTHER" id="PTHR22777">
    <property type="entry name" value="HEMOLYSIN-RELATED"/>
    <property type="match status" value="1"/>
</dbReference>
<dbReference type="InterPro" id="IPR016169">
    <property type="entry name" value="FAD-bd_PCMH_sub2"/>
</dbReference>
<dbReference type="InterPro" id="IPR036318">
    <property type="entry name" value="FAD-bd_PCMH-like_sf"/>
</dbReference>
<dbReference type="PROSITE" id="PS51371">
    <property type="entry name" value="CBS"/>
    <property type="match status" value="1"/>
</dbReference>
<evidence type="ECO:0000259" key="7">
    <source>
        <dbReference type="PROSITE" id="PS51846"/>
    </source>
</evidence>
<dbReference type="PANTHER" id="PTHR22777:SF17">
    <property type="entry name" value="UPF0053 PROTEIN SLL0260"/>
    <property type="match status" value="1"/>
</dbReference>
<keyword evidence="1" id="KW-0677">Repeat</keyword>
<gene>
    <name evidence="8" type="ORF">GCM10023156_30820</name>
</gene>
<reference evidence="9" key="1">
    <citation type="journal article" date="2019" name="Int. J. Syst. Evol. Microbiol.">
        <title>The Global Catalogue of Microorganisms (GCM) 10K type strain sequencing project: providing services to taxonomists for standard genome sequencing and annotation.</title>
        <authorList>
            <consortium name="The Broad Institute Genomics Platform"/>
            <consortium name="The Broad Institute Genome Sequencing Center for Infectious Disease"/>
            <person name="Wu L."/>
            <person name="Ma J."/>
        </authorList>
    </citation>
    <scope>NUCLEOTIDE SEQUENCE [LARGE SCALE GENOMIC DNA]</scope>
    <source>
        <strain evidence="9">JCM 17759</strain>
    </source>
</reference>
<dbReference type="Pfam" id="PF00571">
    <property type="entry name" value="CBS"/>
    <property type="match status" value="1"/>
</dbReference>
<dbReference type="Gene3D" id="3.10.580.10">
    <property type="entry name" value="CBS-domain"/>
    <property type="match status" value="1"/>
</dbReference>
<evidence type="ECO:0000256" key="2">
    <source>
        <dbReference type="ARBA" id="ARBA00023122"/>
    </source>
</evidence>
<dbReference type="PROSITE" id="PS51846">
    <property type="entry name" value="CNNM"/>
    <property type="match status" value="1"/>
</dbReference>
<dbReference type="Gene3D" id="3.30.465.10">
    <property type="match status" value="1"/>
</dbReference>
<feature type="domain" description="CNNM transmembrane" evidence="7">
    <location>
        <begin position="3"/>
        <end position="187"/>
    </location>
</feature>
<evidence type="ECO:0000256" key="3">
    <source>
        <dbReference type="PROSITE-ProRule" id="PRU00703"/>
    </source>
</evidence>
<feature type="transmembrane region" description="Helical" evidence="5">
    <location>
        <begin position="62"/>
        <end position="84"/>
    </location>
</feature>
<dbReference type="RefSeq" id="WP_345323438.1">
    <property type="nucleotide sequence ID" value="NZ_BAABGA010000037.1"/>
</dbReference>
<protein>
    <submittedName>
        <fullName evidence="8">CNNM domain-containing protein</fullName>
    </submittedName>
</protein>
<sequence length="426" mass="47011">MSSLLAAWGWLLVMGVLILLSALFSGSEAAFFSLPHRERLRLKRRGVTGRMAASMLDDSDRLLSAILFWNLLINMTYFAIASIVGTKLQDDPAGGSSLAVGFTAGSLMMIIFFSEMLPKSIAVLAPARLCLLVAPPLNIAVKIVGPVLPLVKTTNLAVSRLIWPSFRPEPEIDLADIERAIELGTDDAALLQRERIVLSGLVEMAEIRVAELMRLRSKLQLYTVDEVHQILSQDQPLNGYVLITDTDGQSINAAISVRLLRPSQIDDLANAMEPVIYVPWSARVSQVLDQLNDDDRSVAVVVNEFGEVIGAVTIDDILQYVFASRHTHEMDTIGEATIQMLEENHYRVHGSASARALAKRLGIETVEEGVTTVAGLIQRHNERLPRVGDRAPLDRYTLEVVEEKDDAVWIDVRVVDERLDSPETTS</sequence>
<keyword evidence="4 5" id="KW-0472">Membrane</keyword>
<evidence type="ECO:0000313" key="9">
    <source>
        <dbReference type="Proteomes" id="UP001500840"/>
    </source>
</evidence>
<evidence type="ECO:0000259" key="6">
    <source>
        <dbReference type="PROSITE" id="PS51371"/>
    </source>
</evidence>
<feature type="transmembrane region" description="Helical" evidence="5">
    <location>
        <begin position="6"/>
        <end position="34"/>
    </location>
</feature>
<evidence type="ECO:0000256" key="1">
    <source>
        <dbReference type="ARBA" id="ARBA00022737"/>
    </source>
</evidence>
<evidence type="ECO:0000256" key="4">
    <source>
        <dbReference type="PROSITE-ProRule" id="PRU01193"/>
    </source>
</evidence>
<dbReference type="Pfam" id="PF01595">
    <property type="entry name" value="CNNM"/>
    <property type="match status" value="1"/>
</dbReference>
<dbReference type="Proteomes" id="UP001500840">
    <property type="component" value="Unassembled WGS sequence"/>
</dbReference>
<keyword evidence="4 5" id="KW-1133">Transmembrane helix</keyword>
<comment type="caution">
    <text evidence="8">The sequence shown here is derived from an EMBL/GenBank/DDBJ whole genome shotgun (WGS) entry which is preliminary data.</text>
</comment>
<dbReference type="EMBL" id="BAABGA010000037">
    <property type="protein sequence ID" value="GAA4456046.1"/>
    <property type="molecule type" value="Genomic_DNA"/>
</dbReference>
<dbReference type="Pfam" id="PF03471">
    <property type="entry name" value="CorC_HlyC"/>
    <property type="match status" value="1"/>
</dbReference>
<dbReference type="SUPFAM" id="SSF54631">
    <property type="entry name" value="CBS-domain pair"/>
    <property type="match status" value="1"/>
</dbReference>
<dbReference type="InterPro" id="IPR000644">
    <property type="entry name" value="CBS_dom"/>
</dbReference>
<feature type="transmembrane region" description="Helical" evidence="5">
    <location>
        <begin position="129"/>
        <end position="151"/>
    </location>
</feature>
<organism evidence="8 9">
    <name type="scientific">Novipirellula rosea</name>
    <dbReference type="NCBI Taxonomy" id="1031540"/>
    <lineage>
        <taxon>Bacteria</taxon>
        <taxon>Pseudomonadati</taxon>
        <taxon>Planctomycetota</taxon>
        <taxon>Planctomycetia</taxon>
        <taxon>Pirellulales</taxon>
        <taxon>Pirellulaceae</taxon>
        <taxon>Novipirellula</taxon>
    </lineage>
</organism>
<proteinExistence type="predicted"/>
<name>A0ABP8MWL6_9BACT</name>